<evidence type="ECO:0000259" key="3">
    <source>
        <dbReference type="PROSITE" id="PS50113"/>
    </source>
</evidence>
<proteinExistence type="predicted"/>
<dbReference type="SUPFAM" id="SSF55785">
    <property type="entry name" value="PYP-like sensor domain (PAS domain)"/>
    <property type="match status" value="2"/>
</dbReference>
<feature type="domain" description="PAS" evidence="2">
    <location>
        <begin position="211"/>
        <end position="280"/>
    </location>
</feature>
<dbReference type="InterPro" id="IPR035965">
    <property type="entry name" value="PAS-like_dom_sf"/>
</dbReference>
<dbReference type="Pfam" id="PF08448">
    <property type="entry name" value="PAS_4"/>
    <property type="match status" value="1"/>
</dbReference>
<evidence type="ECO:0000313" key="4">
    <source>
        <dbReference type="EMBL" id="VFU11197.1"/>
    </source>
</evidence>
<dbReference type="NCBIfam" id="TIGR00229">
    <property type="entry name" value="sensory_box"/>
    <property type="match status" value="2"/>
</dbReference>
<organism evidence="4">
    <name type="scientific">anaerobic digester metagenome</name>
    <dbReference type="NCBI Taxonomy" id="1263854"/>
    <lineage>
        <taxon>unclassified sequences</taxon>
        <taxon>metagenomes</taxon>
        <taxon>ecological metagenomes</taxon>
    </lineage>
</organism>
<dbReference type="InterPro" id="IPR001610">
    <property type="entry name" value="PAC"/>
</dbReference>
<dbReference type="PANTHER" id="PTHR44757">
    <property type="entry name" value="DIGUANYLATE CYCLASE DGCP"/>
    <property type="match status" value="1"/>
</dbReference>
<feature type="domain" description="PAS" evidence="2">
    <location>
        <begin position="45"/>
        <end position="87"/>
    </location>
</feature>
<dbReference type="InterPro" id="IPR013656">
    <property type="entry name" value="PAS_4"/>
</dbReference>
<dbReference type="EMBL" id="CAADRN010000003">
    <property type="protein sequence ID" value="VFU11197.1"/>
    <property type="molecule type" value="Genomic_DNA"/>
</dbReference>
<dbReference type="PROSITE" id="PS50113">
    <property type="entry name" value="PAC"/>
    <property type="match status" value="2"/>
</dbReference>
<gene>
    <name evidence="4" type="ORF">SCFA_1000001</name>
</gene>
<dbReference type="InterPro" id="IPR052155">
    <property type="entry name" value="Biofilm_reg_signaling"/>
</dbReference>
<dbReference type="Gene3D" id="3.30.450.20">
    <property type="entry name" value="PAS domain"/>
    <property type="match status" value="2"/>
</dbReference>
<reference evidence="4" key="1">
    <citation type="submission" date="2019-03" db="EMBL/GenBank/DDBJ databases">
        <authorList>
            <person name="Hao L."/>
        </authorList>
    </citation>
    <scope>NUCLEOTIDE SEQUENCE</scope>
</reference>
<protein>
    <submittedName>
        <fullName evidence="4">Uncharacterized protein</fullName>
    </submittedName>
</protein>
<feature type="domain" description="PAC" evidence="3">
    <location>
        <begin position="119"/>
        <end position="171"/>
    </location>
</feature>
<feature type="coiled-coil region" evidence="1">
    <location>
        <begin position="1"/>
        <end position="28"/>
    </location>
</feature>
<dbReference type="AlphaFoldDB" id="A0A485LTR7"/>
<dbReference type="SMART" id="SM00086">
    <property type="entry name" value="PAC"/>
    <property type="match status" value="2"/>
</dbReference>
<sequence length="378" mass="43721">MTDNHKSKEQLIKELESLRQENALLKASDARRKRADEAFWKMHERVMFLADVIERSSQPFAAVYPSGYIMTCNQAYCDLTGYTKEELQTISWDMDLTPREWREHQAKMLAKMRCTGEPVRFQKEYVRKDGTRVPVELLEHQVCNSENEVLYYYAFVTDITESERMKNELQKHRDNLEEMVRERTNEIIAANEKLQHEILVRKKAEEALLEQYNFLQRLIDSIPNPIFYKNTQGVYEGCNTAYEVFIGLPKEKIIGKKAHDIAPHNLADAYEEMDSRLLQNPGVQVYEGTVLYADGTRHDVVFNKATYTNTDGVLAGIIGVVLDITDCKRADMFLKIQAAGTRKEKPSEQNKDSCSGRNHSETFLQTISHGIRNNHKVD</sequence>
<dbReference type="Pfam" id="PF13426">
    <property type="entry name" value="PAS_9"/>
    <property type="match status" value="1"/>
</dbReference>
<accession>A0A485LTR7</accession>
<dbReference type="PANTHER" id="PTHR44757:SF2">
    <property type="entry name" value="BIOFILM ARCHITECTURE MAINTENANCE PROTEIN MBAA"/>
    <property type="match status" value="1"/>
</dbReference>
<feature type="coiled-coil region" evidence="1">
    <location>
        <begin position="159"/>
        <end position="193"/>
    </location>
</feature>
<evidence type="ECO:0000256" key="1">
    <source>
        <dbReference type="SAM" id="Coils"/>
    </source>
</evidence>
<dbReference type="CDD" id="cd00130">
    <property type="entry name" value="PAS"/>
    <property type="match status" value="2"/>
</dbReference>
<dbReference type="SMART" id="SM00091">
    <property type="entry name" value="PAS"/>
    <property type="match status" value="2"/>
</dbReference>
<keyword evidence="1" id="KW-0175">Coiled coil</keyword>
<name>A0A485LTR7_9ZZZZ</name>
<feature type="domain" description="PAC" evidence="3">
    <location>
        <begin position="284"/>
        <end position="336"/>
    </location>
</feature>
<dbReference type="InterPro" id="IPR000700">
    <property type="entry name" value="PAS-assoc_C"/>
</dbReference>
<dbReference type="InterPro" id="IPR000014">
    <property type="entry name" value="PAS"/>
</dbReference>
<evidence type="ECO:0000259" key="2">
    <source>
        <dbReference type="PROSITE" id="PS50112"/>
    </source>
</evidence>
<dbReference type="PROSITE" id="PS50112">
    <property type="entry name" value="PAS"/>
    <property type="match status" value="2"/>
</dbReference>